<evidence type="ECO:0000256" key="5">
    <source>
        <dbReference type="ARBA" id="ARBA00022840"/>
    </source>
</evidence>
<dbReference type="PROSITE" id="PS00107">
    <property type="entry name" value="PROTEIN_KINASE_ATP"/>
    <property type="match status" value="1"/>
</dbReference>
<dbReference type="PROSITE" id="PS50011">
    <property type="entry name" value="PROTEIN_KINASE_DOM"/>
    <property type="match status" value="1"/>
</dbReference>
<evidence type="ECO:0000259" key="9">
    <source>
        <dbReference type="PROSITE" id="PS50011"/>
    </source>
</evidence>
<dbReference type="SUPFAM" id="SSF56112">
    <property type="entry name" value="Protein kinase-like (PK-like)"/>
    <property type="match status" value="1"/>
</dbReference>
<dbReference type="AlphaFoldDB" id="A0A1E1IQG4"/>
<keyword evidence="2 8" id="KW-0808">Transferase</keyword>
<comment type="activity regulation">
    <text evidence="8">Activated by threonine and tyrosine phosphorylation.</text>
</comment>
<keyword evidence="5 6" id="KW-0067">ATP-binding</keyword>
<dbReference type="FunFam" id="3.30.200.20:FF:000378">
    <property type="entry name" value="Mitogen-activated protein kinase"/>
    <property type="match status" value="1"/>
</dbReference>
<comment type="cofactor">
    <cofactor evidence="8">
        <name>Mg(2+)</name>
        <dbReference type="ChEBI" id="CHEBI:18420"/>
    </cofactor>
</comment>
<dbReference type="Gene3D" id="1.10.510.10">
    <property type="entry name" value="Transferase(Phosphotransferase) domain 1"/>
    <property type="match status" value="1"/>
</dbReference>
<dbReference type="PROSITE" id="PS00108">
    <property type="entry name" value="PROTEIN_KINASE_ST"/>
    <property type="match status" value="1"/>
</dbReference>
<comment type="similarity">
    <text evidence="8">Belongs to the protein kinase superfamily. Ser/Thr protein kinase family. MAP kinase subfamily.</text>
</comment>
<dbReference type="PANTHER" id="PTHR24055">
    <property type="entry name" value="MITOGEN-ACTIVATED PROTEIN KINASE"/>
    <property type="match status" value="1"/>
</dbReference>
<dbReference type="CDD" id="cd07834">
    <property type="entry name" value="STKc_MAPK"/>
    <property type="match status" value="1"/>
</dbReference>
<protein>
    <recommendedName>
        <fullName evidence="8">Mitogen-activated protein kinase</fullName>
        <ecNumber evidence="8">2.7.11.24</ecNumber>
    </recommendedName>
</protein>
<feature type="domain" description="Protein kinase" evidence="9">
    <location>
        <begin position="33"/>
        <end position="320"/>
    </location>
</feature>
<evidence type="ECO:0000313" key="10">
    <source>
        <dbReference type="EMBL" id="CCM13491.1"/>
    </source>
</evidence>
<dbReference type="GO" id="GO:0004707">
    <property type="term" value="F:MAP kinase activity"/>
    <property type="evidence" value="ECO:0007669"/>
    <property type="project" value="UniProtKB-EC"/>
</dbReference>
<evidence type="ECO:0000256" key="8">
    <source>
        <dbReference type="RuleBase" id="RU361165"/>
    </source>
</evidence>
<dbReference type="EC" id="2.7.11.24" evidence="8"/>
<evidence type="ECO:0000256" key="4">
    <source>
        <dbReference type="ARBA" id="ARBA00022777"/>
    </source>
</evidence>
<dbReference type="InterPro" id="IPR000719">
    <property type="entry name" value="Prot_kinase_dom"/>
</dbReference>
<dbReference type="InterPro" id="IPR050117">
    <property type="entry name" value="MAPK"/>
</dbReference>
<dbReference type="InterPro" id="IPR011009">
    <property type="entry name" value="Kinase-like_dom_sf"/>
</dbReference>
<evidence type="ECO:0000256" key="1">
    <source>
        <dbReference type="ARBA" id="ARBA00022527"/>
    </source>
</evidence>
<dbReference type="InterPro" id="IPR003527">
    <property type="entry name" value="MAP_kinase_CS"/>
</dbReference>
<keyword evidence="4 8" id="KW-0418">Kinase</keyword>
<dbReference type="GO" id="GO:0005524">
    <property type="term" value="F:ATP binding"/>
    <property type="evidence" value="ECO:0007669"/>
    <property type="project" value="UniProtKB-UniRule"/>
</dbReference>
<dbReference type="Gene3D" id="3.30.200.20">
    <property type="entry name" value="Phosphorylase Kinase, domain 1"/>
    <property type="match status" value="1"/>
</dbReference>
<dbReference type="InterPro" id="IPR008271">
    <property type="entry name" value="Ser/Thr_kinase_AS"/>
</dbReference>
<keyword evidence="3 6" id="KW-0547">Nucleotide-binding</keyword>
<keyword evidence="8" id="KW-0460">Magnesium</keyword>
<evidence type="ECO:0000256" key="3">
    <source>
        <dbReference type="ARBA" id="ARBA00022741"/>
    </source>
</evidence>
<comment type="catalytic activity">
    <reaction evidence="8">
        <text>L-threonyl-[protein] + ATP = O-phospho-L-threonyl-[protein] + ADP + H(+)</text>
        <dbReference type="Rhea" id="RHEA:46608"/>
        <dbReference type="Rhea" id="RHEA-COMP:11060"/>
        <dbReference type="Rhea" id="RHEA-COMP:11605"/>
        <dbReference type="ChEBI" id="CHEBI:15378"/>
        <dbReference type="ChEBI" id="CHEBI:30013"/>
        <dbReference type="ChEBI" id="CHEBI:30616"/>
        <dbReference type="ChEBI" id="CHEBI:61977"/>
        <dbReference type="ChEBI" id="CHEBI:456216"/>
        <dbReference type="EC" id="2.7.11.24"/>
    </reaction>
</comment>
<accession>A0A1E1IQG4</accession>
<sequence length="410" mass="46375">MHKSNQELSVPKIVGDFKVYSVSGSPFEVPAKYTLLKILGMGAYGIACSCLDGDTGEKVSIKKCRDVFRDVEDGKRVLREIDMMRFFHHENLLNVVNILPPLKREYNGFEDVYVVTPLMDVDMNVVLRSRQVLEESHMQYFVYQILRGLKYLHSANVAHRDLKPANLVTNISCELKIIDFGLSRSVDVPYSELTDYVITRWYRPPELLLENTNYSTAVDIWSVGCIFAEMYNRKPVFPGRNTMDQLRMIAQHIGKPPASIVEHREALEKLSELPDGSLNIPKLVPGLAGSAEGMDFLAKMWTLDPNKRPTAADMLAHPYLAHLHDEEDEPVCPAPFLWSHESTPMGVPELRRAFWDDIVDYNPSLPPAMPPVTAVTAAPTITKRESSLAVCDSRSSKLHRHQWKGISGRK</sequence>
<dbReference type="PROSITE" id="PS01351">
    <property type="entry name" value="MAPK"/>
    <property type="match status" value="1"/>
</dbReference>
<organism evidence="10">
    <name type="scientific">Leishmania guyanensis</name>
    <dbReference type="NCBI Taxonomy" id="5670"/>
    <lineage>
        <taxon>Eukaryota</taxon>
        <taxon>Discoba</taxon>
        <taxon>Euglenozoa</taxon>
        <taxon>Kinetoplastea</taxon>
        <taxon>Metakinetoplastina</taxon>
        <taxon>Trypanosomatida</taxon>
        <taxon>Trypanosomatidae</taxon>
        <taxon>Leishmaniinae</taxon>
        <taxon>Leishmania</taxon>
        <taxon>Leishmania guyanensis species complex</taxon>
    </lineage>
</organism>
<proteinExistence type="inferred from homology"/>
<evidence type="ECO:0000256" key="7">
    <source>
        <dbReference type="RuleBase" id="RU000304"/>
    </source>
</evidence>
<evidence type="ECO:0000256" key="2">
    <source>
        <dbReference type="ARBA" id="ARBA00022679"/>
    </source>
</evidence>
<evidence type="ECO:0000256" key="6">
    <source>
        <dbReference type="PROSITE-ProRule" id="PRU10141"/>
    </source>
</evidence>
<keyword evidence="1 7" id="KW-0723">Serine/threonine-protein kinase</keyword>
<reference evidence="10" key="1">
    <citation type="submission" date="2012-08" db="EMBL/GenBank/DDBJ databases">
        <title>Comparative genomics of metastatic and non-metastatic Leishmania guyanensis provides insights into polygenic factors involved in Leishmania RNA virus infection.</title>
        <authorList>
            <person name="Smith D."/>
            <person name="Hertz-Fowler C."/>
            <person name="Martin R."/>
            <person name="Dickens N."/>
            <person name="Fasel N."/>
            <person name="Falquet L."/>
            <person name="Beverley S."/>
            <person name="Zangger H."/>
            <person name="Calderon-Copete S."/>
            <person name="Mottram J."/>
            <person name="Xenarios I."/>
        </authorList>
    </citation>
    <scope>NUCLEOTIDE SEQUENCE</scope>
    <source>
        <strain evidence="10">MHOM/BR/75/M4147/SSU:IR2SAT-LUC</strain>
    </source>
</reference>
<gene>
    <name evidence="10" type="primary">LgM4147LRVhigh.10.00320.00020</name>
    <name evidence="10" type="ORF">BN36_1010030</name>
</gene>
<name>A0A1E1IQG4_LEIGU</name>
<dbReference type="EMBL" id="CALQ01000287">
    <property type="protein sequence ID" value="CCM13491.1"/>
    <property type="molecule type" value="Genomic_DNA"/>
</dbReference>
<dbReference type="InterPro" id="IPR017441">
    <property type="entry name" value="Protein_kinase_ATP_BS"/>
</dbReference>
<dbReference type="FunFam" id="1.10.510.10:FF:000040">
    <property type="entry name" value="Mitogen-activated protein kinase"/>
    <property type="match status" value="1"/>
</dbReference>
<dbReference type="Pfam" id="PF00069">
    <property type="entry name" value="Pkinase"/>
    <property type="match status" value="1"/>
</dbReference>
<dbReference type="SMART" id="SM00220">
    <property type="entry name" value="S_TKc"/>
    <property type="match status" value="1"/>
</dbReference>
<feature type="binding site" evidence="6">
    <location>
        <position position="63"/>
    </location>
    <ligand>
        <name>ATP</name>
        <dbReference type="ChEBI" id="CHEBI:30616"/>
    </ligand>
</feature>